<feature type="transmembrane region" description="Helical" evidence="7">
    <location>
        <begin position="546"/>
        <end position="565"/>
    </location>
</feature>
<feature type="compositionally biased region" description="Basic and acidic residues" evidence="6">
    <location>
        <begin position="325"/>
        <end position="343"/>
    </location>
</feature>
<name>A0A422P2J5_TRYRA</name>
<dbReference type="InterPro" id="IPR036259">
    <property type="entry name" value="MFS_trans_sf"/>
</dbReference>
<dbReference type="GeneID" id="40324578"/>
<dbReference type="OMA" id="YYAVAFS"/>
<evidence type="ECO:0000256" key="5">
    <source>
        <dbReference type="ARBA" id="ARBA00023136"/>
    </source>
</evidence>
<comment type="subcellular location">
    <subcellularLocation>
        <location evidence="1">Membrane</location>
        <topology evidence="1">Multi-pass membrane protein</topology>
    </subcellularLocation>
</comment>
<gene>
    <name evidence="8" type="ORF">TraAM80_00645</name>
</gene>
<evidence type="ECO:0000256" key="2">
    <source>
        <dbReference type="ARBA" id="ARBA00005982"/>
    </source>
</evidence>
<feature type="transmembrane region" description="Helical" evidence="7">
    <location>
        <begin position="76"/>
        <end position="97"/>
    </location>
</feature>
<evidence type="ECO:0000256" key="1">
    <source>
        <dbReference type="ARBA" id="ARBA00004141"/>
    </source>
</evidence>
<evidence type="ECO:0000313" key="8">
    <source>
        <dbReference type="EMBL" id="RNF11950.1"/>
    </source>
</evidence>
<evidence type="ECO:0000313" key="9">
    <source>
        <dbReference type="Proteomes" id="UP000283634"/>
    </source>
</evidence>
<feature type="transmembrane region" description="Helical" evidence="7">
    <location>
        <begin position="436"/>
        <end position="457"/>
    </location>
</feature>
<dbReference type="RefSeq" id="XP_029242484.1">
    <property type="nucleotide sequence ID" value="XM_029377716.1"/>
</dbReference>
<feature type="compositionally biased region" description="Basic and acidic residues" evidence="6">
    <location>
        <begin position="582"/>
        <end position="595"/>
    </location>
</feature>
<dbReference type="SUPFAM" id="SSF103473">
    <property type="entry name" value="MFS general substrate transporter"/>
    <property type="match status" value="2"/>
</dbReference>
<feature type="transmembrane region" description="Helical" evidence="7">
    <location>
        <begin position="109"/>
        <end position="128"/>
    </location>
</feature>
<organism evidence="8 9">
    <name type="scientific">Trypanosoma rangeli</name>
    <dbReference type="NCBI Taxonomy" id="5698"/>
    <lineage>
        <taxon>Eukaryota</taxon>
        <taxon>Discoba</taxon>
        <taxon>Euglenozoa</taxon>
        <taxon>Kinetoplastea</taxon>
        <taxon>Metakinetoplastina</taxon>
        <taxon>Trypanosomatida</taxon>
        <taxon>Trypanosomatidae</taxon>
        <taxon>Trypanosoma</taxon>
        <taxon>Herpetosoma</taxon>
    </lineage>
</organism>
<dbReference type="InterPro" id="IPR000109">
    <property type="entry name" value="POT_fam"/>
</dbReference>
<comment type="caution">
    <text evidence="8">The sequence shown here is derived from an EMBL/GenBank/DDBJ whole genome shotgun (WGS) entry which is preliminary data.</text>
</comment>
<dbReference type="PANTHER" id="PTHR11654">
    <property type="entry name" value="OLIGOPEPTIDE TRANSPORTER-RELATED"/>
    <property type="match status" value="1"/>
</dbReference>
<dbReference type="EMBL" id="MKGL01000011">
    <property type="protein sequence ID" value="RNF11950.1"/>
    <property type="molecule type" value="Genomic_DNA"/>
</dbReference>
<evidence type="ECO:0000256" key="4">
    <source>
        <dbReference type="ARBA" id="ARBA00022989"/>
    </source>
</evidence>
<evidence type="ECO:0000256" key="7">
    <source>
        <dbReference type="SAM" id="Phobius"/>
    </source>
</evidence>
<evidence type="ECO:0000256" key="3">
    <source>
        <dbReference type="ARBA" id="ARBA00022692"/>
    </source>
</evidence>
<dbReference type="Gene3D" id="1.20.1250.20">
    <property type="entry name" value="MFS general substrate transporter like domains"/>
    <property type="match status" value="1"/>
</dbReference>
<accession>A0A422P2J5</accession>
<proteinExistence type="inferred from homology"/>
<dbReference type="Proteomes" id="UP000283634">
    <property type="component" value="Unassembled WGS sequence"/>
</dbReference>
<keyword evidence="4 7" id="KW-1133">Transmembrane helix</keyword>
<feature type="transmembrane region" description="Helical" evidence="7">
    <location>
        <begin position="163"/>
        <end position="182"/>
    </location>
</feature>
<protein>
    <submittedName>
        <fullName evidence="8">Proton-dependent oligopeptide transporter, POT family</fullName>
    </submittedName>
</protein>
<dbReference type="Pfam" id="PF00854">
    <property type="entry name" value="PTR2"/>
    <property type="match status" value="2"/>
</dbReference>
<feature type="transmembrane region" description="Helical" evidence="7">
    <location>
        <begin position="521"/>
        <end position="540"/>
    </location>
</feature>
<dbReference type="GO" id="GO:0016020">
    <property type="term" value="C:membrane"/>
    <property type="evidence" value="ECO:0007669"/>
    <property type="project" value="UniProtKB-SubCell"/>
</dbReference>
<feature type="region of interest" description="Disordered" evidence="6">
    <location>
        <begin position="293"/>
        <end position="343"/>
    </location>
</feature>
<keyword evidence="3 7" id="KW-0812">Transmembrane</keyword>
<reference evidence="8 9" key="1">
    <citation type="journal article" date="2018" name="BMC Genomics">
        <title>Genomic comparison of Trypanosoma conorhini and Trypanosoma rangeli to Trypanosoma cruzi strains of high and low virulence.</title>
        <authorList>
            <person name="Bradwell K.R."/>
            <person name="Koparde V.N."/>
            <person name="Matveyev A.V."/>
            <person name="Serrano M.G."/>
            <person name="Alves J.M."/>
            <person name="Parikh H."/>
            <person name="Huang B."/>
            <person name="Lee V."/>
            <person name="Espinosa-Alvarez O."/>
            <person name="Ortiz P.A."/>
            <person name="Costa-Martins A.G."/>
            <person name="Teixeira M.M."/>
            <person name="Buck G.A."/>
        </authorList>
    </citation>
    <scope>NUCLEOTIDE SEQUENCE [LARGE SCALE GENOMIC DNA]</scope>
    <source>
        <strain evidence="8 9">AM80</strain>
    </source>
</reference>
<sequence>MMLLGFPSGVWITMAVEFTERLGYYGTTFMLMMYCTSMLRWNPSTGNAVINGLYAATPAAACISSIVSDGHWGRPFSLVVSLATYAGGLSLVAISSYPFMYDNFPLEPTVGSLILFAFGIAFFAIGYGGMKVCTNPLMADIVSEAYKDSEQEREAVVSQLFRWIYVVTNTGSLVGIFVPPLLRSLDKRSVKIGSVLYTTGFYLGFTVSAASCLLGLLLFSAMYRRFHKNKPVPEFVLVRVFFRAICMRWYFATGRVRDDAFLSAHRWDLFDYAGYSVFRDNCPDVTTSHTVLLNPPGSSVEPRSSVEKGLGGAPTSIDCEPLAPKPDDDAAKQDEESSHRVSHHADELEQVWVDDAKSIVSVCRVLVAVPVYWLITNQFSTNMILQASATSLPPQIPPEIFNNVNTVALLVSLVFFDRVLFPRMFPNRCPPMRGRVVVGCAIMIISMLWCGFVQLGIDHRGMYDEDDFYHLYPGMEMVPSGWLVLPYTMQGVASALVDTTILEVTYVAAPTGMKGAVMGMYLLASSLSGFLGLAISPVLRPTNAKLTIFSLTGALVPVTILFYFLNSPPAGTRTPSEAPPDDAMHKHDTVPKCEGDSLLNWGRSRMESSGRYGGVPQHEDSALREPASANPPGRV</sequence>
<dbReference type="OrthoDB" id="205993at2759"/>
<keyword evidence="9" id="KW-1185">Reference proteome</keyword>
<evidence type="ECO:0000256" key="6">
    <source>
        <dbReference type="SAM" id="MobiDB-lite"/>
    </source>
</evidence>
<feature type="transmembrane region" description="Helical" evidence="7">
    <location>
        <begin position="202"/>
        <end position="223"/>
    </location>
</feature>
<comment type="similarity">
    <text evidence="2">Belongs to the major facilitator superfamily. Proton-dependent oligopeptide transporter (POT/PTR) (TC 2.A.17) family.</text>
</comment>
<feature type="region of interest" description="Disordered" evidence="6">
    <location>
        <begin position="572"/>
        <end position="635"/>
    </location>
</feature>
<feature type="transmembrane region" description="Helical" evidence="7">
    <location>
        <begin position="400"/>
        <end position="416"/>
    </location>
</feature>
<dbReference type="AlphaFoldDB" id="A0A422P2J5"/>
<keyword evidence="5 7" id="KW-0472">Membrane</keyword>
<dbReference type="VEuPathDB" id="TriTrypDB:TRSC58_06025"/>
<dbReference type="GO" id="GO:0022857">
    <property type="term" value="F:transmembrane transporter activity"/>
    <property type="evidence" value="ECO:0007669"/>
    <property type="project" value="InterPro"/>
</dbReference>